<reference evidence="4" key="1">
    <citation type="journal article" date="2014" name="Front. Microbiol.">
        <title>High frequency of phylogenetically diverse reductive dehalogenase-homologous genes in deep subseafloor sedimentary metagenomes.</title>
        <authorList>
            <person name="Kawai M."/>
            <person name="Futagami T."/>
            <person name="Toyoda A."/>
            <person name="Takaki Y."/>
            <person name="Nishi S."/>
            <person name="Hori S."/>
            <person name="Arai W."/>
            <person name="Tsubouchi T."/>
            <person name="Morono Y."/>
            <person name="Uchiyama I."/>
            <person name="Ito T."/>
            <person name="Fujiyama A."/>
            <person name="Inagaki F."/>
            <person name="Takami H."/>
        </authorList>
    </citation>
    <scope>NUCLEOTIDE SEQUENCE</scope>
    <source>
        <strain evidence="4">Expedition CK06-06</strain>
    </source>
</reference>
<dbReference type="InterPro" id="IPR050107">
    <property type="entry name" value="ABC_carbohydrate_import_ATPase"/>
</dbReference>
<dbReference type="AlphaFoldDB" id="X1IAU0"/>
<dbReference type="PANTHER" id="PTHR43790:SF8">
    <property type="entry name" value="SUGAR ABC TRANSPORTER ATP-BINDING PROTEIN"/>
    <property type="match status" value="1"/>
</dbReference>
<evidence type="ECO:0000256" key="2">
    <source>
        <dbReference type="ARBA" id="ARBA00022840"/>
    </source>
</evidence>
<dbReference type="Gene3D" id="3.40.50.300">
    <property type="entry name" value="P-loop containing nucleotide triphosphate hydrolases"/>
    <property type="match status" value="1"/>
</dbReference>
<keyword evidence="1" id="KW-0547">Nucleotide-binding</keyword>
<dbReference type="PANTHER" id="PTHR43790">
    <property type="entry name" value="CARBOHYDRATE TRANSPORT ATP-BINDING PROTEIN MG119-RELATED"/>
    <property type="match status" value="1"/>
</dbReference>
<dbReference type="SUPFAM" id="SSF52540">
    <property type="entry name" value="P-loop containing nucleoside triphosphate hydrolases"/>
    <property type="match status" value="1"/>
</dbReference>
<protein>
    <recommendedName>
        <fullName evidence="3">ABC transporter domain-containing protein</fullName>
    </recommendedName>
</protein>
<name>X1IAU0_9ZZZZ</name>
<comment type="caution">
    <text evidence="4">The sequence shown here is derived from an EMBL/GenBank/DDBJ whole genome shotgun (WGS) entry which is preliminary data.</text>
</comment>
<sequence>MSEKKNPLIKFENIGKRFGRIEALKDISFSVFPGEIVGLVGDNGAGKTTVVKILAGIYKPDKGKIYIEEEEANITSPEEARRAGIDFVHQDIGLAEDLEIRRNIFLGDEIVAKRVGPIEFLDLDKMSKGTKTVYHIIGI</sequence>
<accession>X1IAU0</accession>
<dbReference type="InterPro" id="IPR027417">
    <property type="entry name" value="P-loop_NTPase"/>
</dbReference>
<gene>
    <name evidence="4" type="ORF">S03H2_64464</name>
</gene>
<organism evidence="4">
    <name type="scientific">marine sediment metagenome</name>
    <dbReference type="NCBI Taxonomy" id="412755"/>
    <lineage>
        <taxon>unclassified sequences</taxon>
        <taxon>metagenomes</taxon>
        <taxon>ecological metagenomes</taxon>
    </lineage>
</organism>
<dbReference type="EMBL" id="BARU01041877">
    <property type="protein sequence ID" value="GAH78817.1"/>
    <property type="molecule type" value="Genomic_DNA"/>
</dbReference>
<keyword evidence="2" id="KW-0067">ATP-binding</keyword>
<proteinExistence type="predicted"/>
<feature type="domain" description="ABC transporter" evidence="3">
    <location>
        <begin position="24"/>
        <end position="115"/>
    </location>
</feature>
<evidence type="ECO:0000313" key="4">
    <source>
        <dbReference type="EMBL" id="GAH78817.1"/>
    </source>
</evidence>
<evidence type="ECO:0000256" key="1">
    <source>
        <dbReference type="ARBA" id="ARBA00022741"/>
    </source>
</evidence>
<evidence type="ECO:0000259" key="3">
    <source>
        <dbReference type="Pfam" id="PF00005"/>
    </source>
</evidence>
<dbReference type="InterPro" id="IPR003439">
    <property type="entry name" value="ABC_transporter-like_ATP-bd"/>
</dbReference>
<dbReference type="GO" id="GO:0005524">
    <property type="term" value="F:ATP binding"/>
    <property type="evidence" value="ECO:0007669"/>
    <property type="project" value="UniProtKB-KW"/>
</dbReference>
<dbReference type="GO" id="GO:0016887">
    <property type="term" value="F:ATP hydrolysis activity"/>
    <property type="evidence" value="ECO:0007669"/>
    <property type="project" value="InterPro"/>
</dbReference>
<dbReference type="Pfam" id="PF00005">
    <property type="entry name" value="ABC_tran"/>
    <property type="match status" value="1"/>
</dbReference>
<feature type="non-terminal residue" evidence="4">
    <location>
        <position position="139"/>
    </location>
</feature>